<protein>
    <recommendedName>
        <fullName evidence="1">GGDEF domain-containing protein</fullName>
    </recommendedName>
</protein>
<organism evidence="2">
    <name type="scientific">marine metagenome</name>
    <dbReference type="NCBI Taxonomy" id="408172"/>
    <lineage>
        <taxon>unclassified sequences</taxon>
        <taxon>metagenomes</taxon>
        <taxon>ecological metagenomes</taxon>
    </lineage>
</organism>
<proteinExistence type="predicted"/>
<dbReference type="AlphaFoldDB" id="A0A381W1U1"/>
<dbReference type="PANTHER" id="PTHR46663">
    <property type="entry name" value="DIGUANYLATE CYCLASE DGCT-RELATED"/>
    <property type="match status" value="1"/>
</dbReference>
<dbReference type="NCBIfam" id="TIGR00254">
    <property type="entry name" value="GGDEF"/>
    <property type="match status" value="1"/>
</dbReference>
<evidence type="ECO:0000259" key="1">
    <source>
        <dbReference type="PROSITE" id="PS50887"/>
    </source>
</evidence>
<dbReference type="InterPro" id="IPR000160">
    <property type="entry name" value="GGDEF_dom"/>
</dbReference>
<dbReference type="Pfam" id="PF00990">
    <property type="entry name" value="GGDEF"/>
    <property type="match status" value="1"/>
</dbReference>
<dbReference type="InterPro" id="IPR029787">
    <property type="entry name" value="Nucleotide_cyclase"/>
</dbReference>
<feature type="non-terminal residue" evidence="2">
    <location>
        <position position="1"/>
    </location>
</feature>
<sequence>TAEMSLPVAQRIVDKIANYNFSMKGEETKITISGGISEYPTHSQKISELIEYADQSMYKTKQNGGNGITIHNSDDKD</sequence>
<name>A0A381W1U1_9ZZZZ</name>
<dbReference type="PANTHER" id="PTHR46663:SF2">
    <property type="entry name" value="GGDEF DOMAIN-CONTAINING PROTEIN"/>
    <property type="match status" value="1"/>
</dbReference>
<evidence type="ECO:0000313" key="2">
    <source>
        <dbReference type="EMBL" id="SVA45863.1"/>
    </source>
</evidence>
<dbReference type="PROSITE" id="PS50887">
    <property type="entry name" value="GGDEF"/>
    <property type="match status" value="1"/>
</dbReference>
<reference evidence="2" key="1">
    <citation type="submission" date="2018-05" db="EMBL/GenBank/DDBJ databases">
        <authorList>
            <person name="Lanie J.A."/>
            <person name="Ng W.-L."/>
            <person name="Kazmierczak K.M."/>
            <person name="Andrzejewski T.M."/>
            <person name="Davidsen T.M."/>
            <person name="Wayne K.J."/>
            <person name="Tettelin H."/>
            <person name="Glass J.I."/>
            <person name="Rusch D."/>
            <person name="Podicherti R."/>
            <person name="Tsui H.-C.T."/>
            <person name="Winkler M.E."/>
        </authorList>
    </citation>
    <scope>NUCLEOTIDE SEQUENCE</scope>
</reference>
<feature type="domain" description="GGDEF" evidence="1">
    <location>
        <begin position="1"/>
        <end position="73"/>
    </location>
</feature>
<gene>
    <name evidence="2" type="ORF">METZ01_LOCUS98717</name>
</gene>
<accession>A0A381W1U1</accession>
<dbReference type="InterPro" id="IPR052163">
    <property type="entry name" value="DGC-Regulatory_Protein"/>
</dbReference>
<dbReference type="InterPro" id="IPR043128">
    <property type="entry name" value="Rev_trsase/Diguanyl_cyclase"/>
</dbReference>
<dbReference type="Gene3D" id="3.30.70.270">
    <property type="match status" value="1"/>
</dbReference>
<dbReference type="SUPFAM" id="SSF55073">
    <property type="entry name" value="Nucleotide cyclase"/>
    <property type="match status" value="1"/>
</dbReference>
<dbReference type="EMBL" id="UINC01010297">
    <property type="protein sequence ID" value="SVA45863.1"/>
    <property type="molecule type" value="Genomic_DNA"/>
</dbReference>